<feature type="signal peptide" evidence="2">
    <location>
        <begin position="1"/>
        <end position="28"/>
    </location>
</feature>
<dbReference type="Proteomes" id="UP000314294">
    <property type="component" value="Unassembled WGS sequence"/>
</dbReference>
<feature type="compositionally biased region" description="Polar residues" evidence="1">
    <location>
        <begin position="39"/>
        <end position="57"/>
    </location>
</feature>
<sequence length="146" mass="16138">MLRRSTNTFFSQFIILVKHFFSTWPAWATSPAPHRIIAPQSTNGSHLRNPRISSTGLKPQRPWKRVRAMAISGLEDFEEEGQLTLEGVFDLGAQAGGEVGDPLAQRGLSVLHHSDRVSADHQLGHLAVQPHLTPRIMLHGTGQGKH</sequence>
<keyword evidence="2" id="KW-0732">Signal</keyword>
<keyword evidence="4" id="KW-1185">Reference proteome</keyword>
<protein>
    <submittedName>
        <fullName evidence="3">Uncharacterized protein</fullName>
    </submittedName>
</protein>
<gene>
    <name evidence="3" type="ORF">EYF80_009923</name>
</gene>
<evidence type="ECO:0000256" key="2">
    <source>
        <dbReference type="SAM" id="SignalP"/>
    </source>
</evidence>
<feature type="region of interest" description="Disordered" evidence="1">
    <location>
        <begin position="39"/>
        <end position="59"/>
    </location>
</feature>
<name>A0A4Z2IPU0_9TELE</name>
<dbReference type="EMBL" id="SRLO01000060">
    <property type="protein sequence ID" value="TNN79886.1"/>
    <property type="molecule type" value="Genomic_DNA"/>
</dbReference>
<organism evidence="3 4">
    <name type="scientific">Liparis tanakae</name>
    <name type="common">Tanaka's snailfish</name>
    <dbReference type="NCBI Taxonomy" id="230148"/>
    <lineage>
        <taxon>Eukaryota</taxon>
        <taxon>Metazoa</taxon>
        <taxon>Chordata</taxon>
        <taxon>Craniata</taxon>
        <taxon>Vertebrata</taxon>
        <taxon>Euteleostomi</taxon>
        <taxon>Actinopterygii</taxon>
        <taxon>Neopterygii</taxon>
        <taxon>Teleostei</taxon>
        <taxon>Neoteleostei</taxon>
        <taxon>Acanthomorphata</taxon>
        <taxon>Eupercaria</taxon>
        <taxon>Perciformes</taxon>
        <taxon>Cottioidei</taxon>
        <taxon>Cottales</taxon>
        <taxon>Liparidae</taxon>
        <taxon>Liparis</taxon>
    </lineage>
</organism>
<evidence type="ECO:0000313" key="3">
    <source>
        <dbReference type="EMBL" id="TNN79886.1"/>
    </source>
</evidence>
<accession>A0A4Z2IPU0</accession>
<feature type="chain" id="PRO_5021489121" evidence="2">
    <location>
        <begin position="29"/>
        <end position="146"/>
    </location>
</feature>
<evidence type="ECO:0000313" key="4">
    <source>
        <dbReference type="Proteomes" id="UP000314294"/>
    </source>
</evidence>
<evidence type="ECO:0000256" key="1">
    <source>
        <dbReference type="SAM" id="MobiDB-lite"/>
    </source>
</evidence>
<dbReference type="AlphaFoldDB" id="A0A4Z2IPU0"/>
<proteinExistence type="predicted"/>
<reference evidence="3 4" key="1">
    <citation type="submission" date="2019-03" db="EMBL/GenBank/DDBJ databases">
        <title>First draft genome of Liparis tanakae, snailfish: a comprehensive survey of snailfish specific genes.</title>
        <authorList>
            <person name="Kim W."/>
            <person name="Song I."/>
            <person name="Jeong J.-H."/>
            <person name="Kim D."/>
            <person name="Kim S."/>
            <person name="Ryu S."/>
            <person name="Song J.Y."/>
            <person name="Lee S.K."/>
        </authorList>
    </citation>
    <scope>NUCLEOTIDE SEQUENCE [LARGE SCALE GENOMIC DNA]</scope>
    <source>
        <tissue evidence="3">Muscle</tissue>
    </source>
</reference>
<comment type="caution">
    <text evidence="3">The sequence shown here is derived from an EMBL/GenBank/DDBJ whole genome shotgun (WGS) entry which is preliminary data.</text>
</comment>